<dbReference type="Pfam" id="PF13359">
    <property type="entry name" value="DDE_Tnp_4"/>
    <property type="match status" value="1"/>
</dbReference>
<dbReference type="PANTHER" id="PTHR22930">
    <property type="match status" value="1"/>
</dbReference>
<dbReference type="Proteomes" id="UP000321947">
    <property type="component" value="Unassembled WGS sequence"/>
</dbReference>
<keyword evidence="4" id="KW-0540">Nuclease</keyword>
<evidence type="ECO:0000256" key="4">
    <source>
        <dbReference type="ARBA" id="ARBA00022722"/>
    </source>
</evidence>
<proteinExistence type="inferred from homology"/>
<evidence type="ECO:0000313" key="10">
    <source>
        <dbReference type="Proteomes" id="UP000321947"/>
    </source>
</evidence>
<sequence length="342" mass="39983">MLRLHDELIKKPVPVTNNCNDQRWKCFENCLGALNGTYIKANVPAANHPTFRMRTGHLRHEKGFRIRPRLFGRICSRLADSTACPCTTKRTSRSYYLCSAGYPNAERFFAPYRDQQYHLQEWYGTGNAPTNAKKYFNMKHSSTRNVIECTFRVLKGRWAILRGKSHYPLQVQCCIILACCLLHNLINREIINCDDIDDVDEGDSAYATTTTAEDIQYIETTNEWSRWRDKLAEAMFTECSCLHPVAKKLLIKPFYYYEKLAYVFRCDRTIGRFAEPFINIRSNEPVGYERNPYAEIPELTSLDRALLQRHLLSHMDNMRGFVQMPDEERETFCRVLLRDISK</sequence>
<comment type="similarity">
    <text evidence="3">Belongs to the HARBI1 family.</text>
</comment>
<comment type="caution">
    <text evidence="9">The sequence shown here is derived from an EMBL/GenBank/DDBJ whole genome shotgun (WGS) entry which is preliminary data.</text>
</comment>
<evidence type="ECO:0000256" key="2">
    <source>
        <dbReference type="ARBA" id="ARBA00004123"/>
    </source>
</evidence>
<evidence type="ECO:0000256" key="5">
    <source>
        <dbReference type="ARBA" id="ARBA00022723"/>
    </source>
</evidence>
<evidence type="ECO:0000313" key="9">
    <source>
        <dbReference type="EMBL" id="TYK13636.1"/>
    </source>
</evidence>
<feature type="domain" description="DDE Tnp4" evidence="8">
    <location>
        <begin position="93"/>
        <end position="184"/>
    </location>
</feature>
<dbReference type="InterPro" id="IPR045249">
    <property type="entry name" value="HARBI1-like"/>
</dbReference>
<gene>
    <name evidence="9" type="ORF">E5676_scaffold299G001430</name>
</gene>
<protein>
    <submittedName>
        <fullName evidence="9">Retrotransposon protein</fullName>
    </submittedName>
</protein>
<keyword evidence="7" id="KW-0539">Nucleus</keyword>
<reference evidence="9 10" key="1">
    <citation type="submission" date="2019-08" db="EMBL/GenBank/DDBJ databases">
        <title>Draft genome sequences of two oriental melons (Cucumis melo L. var makuwa).</title>
        <authorList>
            <person name="Kwon S.-Y."/>
        </authorList>
    </citation>
    <scope>NUCLEOTIDE SEQUENCE [LARGE SCALE GENOMIC DNA]</scope>
    <source>
        <strain evidence="10">cv. Chang Bougi</strain>
        <tissue evidence="9">Leaf</tissue>
    </source>
</reference>
<keyword evidence="6" id="KW-0378">Hydrolase</keyword>
<comment type="subcellular location">
    <subcellularLocation>
        <location evidence="2">Nucleus</location>
    </subcellularLocation>
</comment>
<dbReference type="InterPro" id="IPR027806">
    <property type="entry name" value="HARBI1_dom"/>
</dbReference>
<organism evidence="9 10">
    <name type="scientific">Cucumis melo var. makuwa</name>
    <name type="common">Oriental melon</name>
    <dbReference type="NCBI Taxonomy" id="1194695"/>
    <lineage>
        <taxon>Eukaryota</taxon>
        <taxon>Viridiplantae</taxon>
        <taxon>Streptophyta</taxon>
        <taxon>Embryophyta</taxon>
        <taxon>Tracheophyta</taxon>
        <taxon>Spermatophyta</taxon>
        <taxon>Magnoliopsida</taxon>
        <taxon>eudicotyledons</taxon>
        <taxon>Gunneridae</taxon>
        <taxon>Pentapetalae</taxon>
        <taxon>rosids</taxon>
        <taxon>fabids</taxon>
        <taxon>Cucurbitales</taxon>
        <taxon>Cucurbitaceae</taxon>
        <taxon>Benincaseae</taxon>
        <taxon>Cucumis</taxon>
    </lineage>
</organism>
<dbReference type="GO" id="GO:0016787">
    <property type="term" value="F:hydrolase activity"/>
    <property type="evidence" value="ECO:0007669"/>
    <property type="project" value="UniProtKB-KW"/>
</dbReference>
<evidence type="ECO:0000256" key="7">
    <source>
        <dbReference type="ARBA" id="ARBA00023242"/>
    </source>
</evidence>
<dbReference type="GO" id="GO:0004518">
    <property type="term" value="F:nuclease activity"/>
    <property type="evidence" value="ECO:0007669"/>
    <property type="project" value="UniProtKB-KW"/>
</dbReference>
<keyword evidence="5" id="KW-0479">Metal-binding</keyword>
<evidence type="ECO:0000256" key="3">
    <source>
        <dbReference type="ARBA" id="ARBA00006958"/>
    </source>
</evidence>
<evidence type="ECO:0000256" key="6">
    <source>
        <dbReference type="ARBA" id="ARBA00022801"/>
    </source>
</evidence>
<name>A0A5D3CT66_CUCMM</name>
<evidence type="ECO:0000256" key="1">
    <source>
        <dbReference type="ARBA" id="ARBA00001968"/>
    </source>
</evidence>
<dbReference type="GO" id="GO:0005634">
    <property type="term" value="C:nucleus"/>
    <property type="evidence" value="ECO:0007669"/>
    <property type="project" value="UniProtKB-SubCell"/>
</dbReference>
<dbReference type="AlphaFoldDB" id="A0A5D3CT66"/>
<accession>A0A5D3CT66</accession>
<comment type="cofactor">
    <cofactor evidence="1">
        <name>a divalent metal cation</name>
        <dbReference type="ChEBI" id="CHEBI:60240"/>
    </cofactor>
</comment>
<dbReference type="GO" id="GO:0046872">
    <property type="term" value="F:metal ion binding"/>
    <property type="evidence" value="ECO:0007669"/>
    <property type="project" value="UniProtKB-KW"/>
</dbReference>
<dbReference type="EMBL" id="SSTD01009863">
    <property type="protein sequence ID" value="TYK13636.1"/>
    <property type="molecule type" value="Genomic_DNA"/>
</dbReference>
<dbReference type="PANTHER" id="PTHR22930:SF293">
    <property type="entry name" value="PROTEIN ALP1-LIKE"/>
    <property type="match status" value="1"/>
</dbReference>
<evidence type="ECO:0000259" key="8">
    <source>
        <dbReference type="Pfam" id="PF13359"/>
    </source>
</evidence>